<evidence type="ECO:0000259" key="3">
    <source>
        <dbReference type="SMART" id="SM00507"/>
    </source>
</evidence>
<dbReference type="GO" id="GO:0004519">
    <property type="term" value="F:endonuclease activity"/>
    <property type="evidence" value="ECO:0007669"/>
    <property type="project" value="InterPro"/>
</dbReference>
<protein>
    <recommendedName>
        <fullName evidence="3">HNH nuclease domain-containing protein</fullName>
    </recommendedName>
</protein>
<comment type="similarity">
    <text evidence="1">Belongs to the Rv1128c/1148c/1588c/1702c/1945/3466 family.</text>
</comment>
<dbReference type="InterPro" id="IPR003615">
    <property type="entry name" value="HNH_nuc"/>
</dbReference>
<evidence type="ECO:0000256" key="1">
    <source>
        <dbReference type="ARBA" id="ARBA00023450"/>
    </source>
</evidence>
<feature type="domain" description="HNH nuclease" evidence="3">
    <location>
        <begin position="343"/>
        <end position="395"/>
    </location>
</feature>
<comment type="caution">
    <text evidence="4">The sequence shown here is derived from an EMBL/GenBank/DDBJ whole genome shotgun (WGS) entry which is preliminary data.</text>
</comment>
<dbReference type="AlphaFoldDB" id="A0A852R6R0"/>
<feature type="coiled-coil region" evidence="2">
    <location>
        <begin position="39"/>
        <end position="66"/>
    </location>
</feature>
<dbReference type="Pfam" id="PF01844">
    <property type="entry name" value="HNH"/>
    <property type="match status" value="1"/>
</dbReference>
<proteinExistence type="inferred from homology"/>
<dbReference type="EMBL" id="JACCBF010000001">
    <property type="protein sequence ID" value="NYD30543.1"/>
    <property type="molecule type" value="Genomic_DNA"/>
</dbReference>
<dbReference type="SMART" id="SM00507">
    <property type="entry name" value="HNHc"/>
    <property type="match status" value="1"/>
</dbReference>
<dbReference type="RefSeq" id="WP_179726777.1">
    <property type="nucleotide sequence ID" value="NZ_BAABEF010000001.1"/>
</dbReference>
<keyword evidence="5" id="KW-1185">Reference proteome</keyword>
<organism evidence="4 5">
    <name type="scientific">Nocardioides kongjuensis</name>
    <dbReference type="NCBI Taxonomy" id="349522"/>
    <lineage>
        <taxon>Bacteria</taxon>
        <taxon>Bacillati</taxon>
        <taxon>Actinomycetota</taxon>
        <taxon>Actinomycetes</taxon>
        <taxon>Propionibacteriales</taxon>
        <taxon>Nocardioidaceae</taxon>
        <taxon>Nocardioides</taxon>
    </lineage>
</organism>
<dbReference type="CDD" id="cd00085">
    <property type="entry name" value="HNHc"/>
    <property type="match status" value="1"/>
</dbReference>
<dbReference type="Proteomes" id="UP000582231">
    <property type="component" value="Unassembled WGS sequence"/>
</dbReference>
<accession>A0A852R6R0</accession>
<dbReference type="Gene3D" id="1.10.30.50">
    <property type="match status" value="1"/>
</dbReference>
<evidence type="ECO:0000313" key="4">
    <source>
        <dbReference type="EMBL" id="NYD30543.1"/>
    </source>
</evidence>
<dbReference type="InterPro" id="IPR002711">
    <property type="entry name" value="HNH"/>
</dbReference>
<dbReference type="Pfam" id="PF02720">
    <property type="entry name" value="DUF222"/>
    <property type="match status" value="1"/>
</dbReference>
<evidence type="ECO:0000313" key="5">
    <source>
        <dbReference type="Proteomes" id="UP000582231"/>
    </source>
</evidence>
<dbReference type="GO" id="GO:0008270">
    <property type="term" value="F:zinc ion binding"/>
    <property type="evidence" value="ECO:0007669"/>
    <property type="project" value="InterPro"/>
</dbReference>
<gene>
    <name evidence="4" type="ORF">BJ958_002089</name>
</gene>
<keyword evidence="2" id="KW-0175">Coiled coil</keyword>
<dbReference type="InterPro" id="IPR003870">
    <property type="entry name" value="DUF222"/>
</dbReference>
<dbReference type="GO" id="GO:0003676">
    <property type="term" value="F:nucleic acid binding"/>
    <property type="evidence" value="ECO:0007669"/>
    <property type="project" value="InterPro"/>
</dbReference>
<evidence type="ECO:0000256" key="2">
    <source>
        <dbReference type="SAM" id="Coils"/>
    </source>
</evidence>
<name>A0A852R6R0_9ACTN</name>
<sequence length="418" mass="44984">MSVATIAPPHPVVACAVALRTALASVDDVQPVFMSVAEKERVLVELVRAEAQLAELKARVLAVADDVALEHGARDAAAWLAQATQADPRAARAALHLAEALERRPAVAAGMRAGTVSAAQAQVILAAVDDLPAGLGPDLAGQAEQTLVAYAAHHPPRELRRLGRRILEVVAPEVAEAEEGRRLEDEERRAREKASLRFRDLGDGRTRITGVLPTSVAERLKHYLQAFTSPRQRRADGAGVGREDRVPQHRAHARAFAALLELLDPDGLPEHGGDATTVIVTMSLAQLLSDLAAAGVIAGDGEEVISAGEARRLACQAQIIPAVLGGRGEVLDLGRRVRLLSKAQRRALRLRDRSCRAEGCTIPAAWTEAHHLQPWSAGGRTDLADAISLCSHHHHRIHDRGYRTERLPNGDVRFARRT</sequence>
<reference evidence="4 5" key="1">
    <citation type="submission" date="2020-07" db="EMBL/GenBank/DDBJ databases">
        <title>Sequencing the genomes of 1000 actinobacteria strains.</title>
        <authorList>
            <person name="Klenk H.-P."/>
        </authorList>
    </citation>
    <scope>NUCLEOTIDE SEQUENCE [LARGE SCALE GENOMIC DNA]</scope>
    <source>
        <strain evidence="4 5">DSM 19082</strain>
    </source>
</reference>